<evidence type="ECO:0000313" key="3">
    <source>
        <dbReference type="Proteomes" id="UP000009134"/>
    </source>
</evidence>
<reference evidence="3" key="1">
    <citation type="submission" date="2006-01" db="EMBL/GenBank/DDBJ databases">
        <title>Complete sequence of Novosphingobium aromaticivorans DSM 12444.</title>
        <authorList>
            <consortium name="US DOE Joint Genome Institute"/>
            <person name="Copeland A."/>
            <person name="Lucas S."/>
            <person name="Lapidus A."/>
            <person name="Barry K."/>
            <person name="Detter J.C."/>
            <person name="Glavina T."/>
            <person name="Hammon N."/>
            <person name="Israni S."/>
            <person name="Pitluck S."/>
            <person name="Chain P."/>
            <person name="Malfatti S."/>
            <person name="Shin M."/>
            <person name="Vergez L."/>
            <person name="Schmutz J."/>
            <person name="Larimer F."/>
            <person name="Land M."/>
            <person name="Kyrpides N."/>
            <person name="Ivanova N."/>
            <person name="Fredrickson J."/>
            <person name="Balkwill D."/>
            <person name="Romine M.F."/>
            <person name="Richardson P."/>
        </authorList>
    </citation>
    <scope>NUCLEOTIDE SEQUENCE [LARGE SCALE GENOMIC DNA]</scope>
    <source>
        <strain evidence="3">ATCC 700278 / DSM 12444 / CCUG 56034 / CIP 105152 / NBRC 16084 / F199</strain>
    </source>
</reference>
<evidence type="ECO:0000256" key="1">
    <source>
        <dbReference type="SAM" id="Phobius"/>
    </source>
</evidence>
<feature type="transmembrane region" description="Helical" evidence="1">
    <location>
        <begin position="128"/>
        <end position="148"/>
    </location>
</feature>
<keyword evidence="1" id="KW-1133">Transmembrane helix</keyword>
<name>Q2G3D6_NOVAD</name>
<organism evidence="2 3">
    <name type="scientific">Novosphingobium aromaticivorans (strain ATCC 700278 / DSM 12444 / CCUG 56034 / CIP 105152 / NBRC 16084 / F199)</name>
    <dbReference type="NCBI Taxonomy" id="279238"/>
    <lineage>
        <taxon>Bacteria</taxon>
        <taxon>Pseudomonadati</taxon>
        <taxon>Pseudomonadota</taxon>
        <taxon>Alphaproteobacteria</taxon>
        <taxon>Sphingomonadales</taxon>
        <taxon>Sphingomonadaceae</taxon>
        <taxon>Novosphingobium</taxon>
    </lineage>
</organism>
<dbReference type="STRING" id="279238.Saro_3202"/>
<keyword evidence="1" id="KW-0812">Transmembrane</keyword>
<sequence length="171" mass="19461">METVDLVMAGVAGLMLGLCLCLYRFATLLTGWQVAIAQVWRGGYRDLERLDDLAHMQQSLGTLRGWNWRDGEGKRWIEDEVVFQTPEGDRIHAMVGRQVQRSWKPASVFRVWYDRANPQNVTAYGPGYWLLMAILTIAALHATFAWGIDWARTGQPPQWLFELAAPDVSPK</sequence>
<dbReference type="RefSeq" id="WP_011446839.1">
    <property type="nucleotide sequence ID" value="NC_007794.1"/>
</dbReference>
<dbReference type="AlphaFoldDB" id="Q2G3D6"/>
<evidence type="ECO:0008006" key="4">
    <source>
        <dbReference type="Google" id="ProtNLM"/>
    </source>
</evidence>
<keyword evidence="3" id="KW-1185">Reference proteome</keyword>
<dbReference type="HOGENOM" id="CLU_1561330_0_0_5"/>
<keyword evidence="1" id="KW-0472">Membrane</keyword>
<proteinExistence type="predicted"/>
<gene>
    <name evidence="2" type="ordered locus">Saro_3202</name>
</gene>
<dbReference type="Proteomes" id="UP000009134">
    <property type="component" value="Chromosome"/>
</dbReference>
<dbReference type="EMBL" id="CP000248">
    <property type="protein sequence ID" value="ABD27637.1"/>
    <property type="molecule type" value="Genomic_DNA"/>
</dbReference>
<protein>
    <recommendedName>
        <fullName evidence="4">DUF3592 domain-containing protein</fullName>
    </recommendedName>
</protein>
<evidence type="ECO:0000313" key="2">
    <source>
        <dbReference type="EMBL" id="ABD27637.1"/>
    </source>
</evidence>
<accession>Q2G3D6</accession>
<dbReference type="KEGG" id="nar:Saro_3202"/>
<feature type="transmembrane region" description="Helical" evidence="1">
    <location>
        <begin position="6"/>
        <end position="26"/>
    </location>
</feature>